<proteinExistence type="predicted"/>
<evidence type="ECO:0000256" key="1">
    <source>
        <dbReference type="SAM" id="MobiDB-lite"/>
    </source>
</evidence>
<feature type="region of interest" description="Disordered" evidence="1">
    <location>
        <begin position="130"/>
        <end position="160"/>
    </location>
</feature>
<organism evidence="2 3">
    <name type="scientific">Acipenser ruthenus</name>
    <name type="common">Sterlet sturgeon</name>
    <dbReference type="NCBI Taxonomy" id="7906"/>
    <lineage>
        <taxon>Eukaryota</taxon>
        <taxon>Metazoa</taxon>
        <taxon>Chordata</taxon>
        <taxon>Craniata</taxon>
        <taxon>Vertebrata</taxon>
        <taxon>Euteleostomi</taxon>
        <taxon>Actinopterygii</taxon>
        <taxon>Chondrostei</taxon>
        <taxon>Acipenseriformes</taxon>
        <taxon>Acipenseridae</taxon>
        <taxon>Acipenser</taxon>
    </lineage>
</organism>
<reference evidence="2 3" key="1">
    <citation type="submission" date="2019-01" db="EMBL/GenBank/DDBJ databases">
        <title>Draft Genome and Complete Hox-Cluster Characterization of the Sterlet Sturgeon (Acipenser ruthenus).</title>
        <authorList>
            <person name="Wei Q."/>
        </authorList>
    </citation>
    <scope>NUCLEOTIDE SEQUENCE [LARGE SCALE GENOMIC DNA]</scope>
    <source>
        <strain evidence="2">WHYD16114868_AA</strain>
        <tissue evidence="2">Blood</tissue>
    </source>
</reference>
<sequence length="160" mass="17839">MNEFQIAVAADGKPKQNGGPQNGLDGSVDSWCQCSPPACGLGSASRTCMQRRDDLLRWVVKGLAEPGETHRPYAAMQYRQTPAAPVHKVIMVYIHSNGPASPQSPKQPERHRATAEQQKLPVVQTFVFLRQREEEEEEEEEDRNLPESQPDVLKYEGTAV</sequence>
<protein>
    <submittedName>
        <fullName evidence="2">Uncharacterized protein</fullName>
    </submittedName>
</protein>
<gene>
    <name evidence="2" type="ORF">EOD39_13522</name>
</gene>
<dbReference type="Proteomes" id="UP000289886">
    <property type="component" value="Unassembled WGS sequence"/>
</dbReference>
<accession>A0A444UIE5</accession>
<comment type="caution">
    <text evidence="2">The sequence shown here is derived from an EMBL/GenBank/DDBJ whole genome shotgun (WGS) entry which is preliminary data.</text>
</comment>
<dbReference type="EMBL" id="SCEB01214504">
    <property type="protein sequence ID" value="RXM34972.1"/>
    <property type="molecule type" value="Genomic_DNA"/>
</dbReference>
<keyword evidence="3" id="KW-1185">Reference proteome</keyword>
<dbReference type="AlphaFoldDB" id="A0A444UIE5"/>
<name>A0A444UIE5_ACIRT</name>
<evidence type="ECO:0000313" key="2">
    <source>
        <dbReference type="EMBL" id="RXM34972.1"/>
    </source>
</evidence>
<evidence type="ECO:0000313" key="3">
    <source>
        <dbReference type="Proteomes" id="UP000289886"/>
    </source>
</evidence>
<feature type="region of interest" description="Disordered" evidence="1">
    <location>
        <begin position="96"/>
        <end position="117"/>
    </location>
</feature>